<feature type="repeat" description="PPR" evidence="2">
    <location>
        <begin position="674"/>
        <end position="708"/>
    </location>
</feature>
<dbReference type="PROSITE" id="PS51375">
    <property type="entry name" value="PPR"/>
    <property type="match status" value="7"/>
</dbReference>
<evidence type="ECO:0000313" key="4">
    <source>
        <dbReference type="Proteomes" id="UP000829196"/>
    </source>
</evidence>
<dbReference type="OrthoDB" id="1934782at2759"/>
<dbReference type="GO" id="GO:0003723">
    <property type="term" value="F:RNA binding"/>
    <property type="evidence" value="ECO:0007669"/>
    <property type="project" value="InterPro"/>
</dbReference>
<dbReference type="Pfam" id="PF20431">
    <property type="entry name" value="E_motif"/>
    <property type="match status" value="1"/>
</dbReference>
<dbReference type="InterPro" id="IPR002885">
    <property type="entry name" value="PPR_rpt"/>
</dbReference>
<dbReference type="SMR" id="A0A8T3BKZ3"/>
<feature type="repeat" description="PPR" evidence="2">
    <location>
        <begin position="776"/>
        <end position="810"/>
    </location>
</feature>
<evidence type="ECO:0008006" key="5">
    <source>
        <dbReference type="Google" id="ProtNLM"/>
    </source>
</evidence>
<dbReference type="FunFam" id="1.25.40.10:FF:000031">
    <property type="entry name" value="Pentatricopeptide repeat-containing protein mitochondrial"/>
    <property type="match status" value="1"/>
</dbReference>
<evidence type="ECO:0000256" key="2">
    <source>
        <dbReference type="PROSITE-ProRule" id="PRU00708"/>
    </source>
</evidence>
<dbReference type="Gene3D" id="1.25.40.10">
    <property type="entry name" value="Tetratricopeptide repeat domain"/>
    <property type="match status" value="7"/>
</dbReference>
<dbReference type="NCBIfam" id="TIGR00756">
    <property type="entry name" value="PPR"/>
    <property type="match status" value="6"/>
</dbReference>
<feature type="repeat" description="PPR" evidence="2">
    <location>
        <begin position="206"/>
        <end position="240"/>
    </location>
</feature>
<comment type="caution">
    <text evidence="3">The sequence shown here is derived from an EMBL/GenBank/DDBJ whole genome shotgun (WGS) entry which is preliminary data.</text>
</comment>
<dbReference type="InterPro" id="IPR046960">
    <property type="entry name" value="PPR_At4g14850-like_plant"/>
</dbReference>
<accession>A0A8T3BKZ3</accession>
<dbReference type="FunFam" id="1.25.40.10:FF:000090">
    <property type="entry name" value="Pentatricopeptide repeat-containing protein, chloroplastic"/>
    <property type="match status" value="1"/>
</dbReference>
<dbReference type="AlphaFoldDB" id="A0A8T3BKZ3"/>
<dbReference type="InterPro" id="IPR046848">
    <property type="entry name" value="E_motif"/>
</dbReference>
<organism evidence="3 4">
    <name type="scientific">Dendrobium nobile</name>
    <name type="common">Orchid</name>
    <dbReference type="NCBI Taxonomy" id="94219"/>
    <lineage>
        <taxon>Eukaryota</taxon>
        <taxon>Viridiplantae</taxon>
        <taxon>Streptophyta</taxon>
        <taxon>Embryophyta</taxon>
        <taxon>Tracheophyta</taxon>
        <taxon>Spermatophyta</taxon>
        <taxon>Magnoliopsida</taxon>
        <taxon>Liliopsida</taxon>
        <taxon>Asparagales</taxon>
        <taxon>Orchidaceae</taxon>
        <taxon>Epidendroideae</taxon>
        <taxon>Malaxideae</taxon>
        <taxon>Dendrobiinae</taxon>
        <taxon>Dendrobium</taxon>
    </lineage>
</organism>
<dbReference type="Pfam" id="PF01535">
    <property type="entry name" value="PPR"/>
    <property type="match status" value="12"/>
</dbReference>
<dbReference type="Proteomes" id="UP000829196">
    <property type="component" value="Unassembled WGS sequence"/>
</dbReference>
<gene>
    <name evidence="3" type="ORF">KFK09_010014</name>
</gene>
<evidence type="ECO:0000313" key="3">
    <source>
        <dbReference type="EMBL" id="KAI0513982.1"/>
    </source>
</evidence>
<dbReference type="Pfam" id="PF13041">
    <property type="entry name" value="PPR_2"/>
    <property type="match status" value="3"/>
</dbReference>
<dbReference type="GO" id="GO:0009451">
    <property type="term" value="P:RNA modification"/>
    <property type="evidence" value="ECO:0007669"/>
    <property type="project" value="InterPro"/>
</dbReference>
<dbReference type="PANTHER" id="PTHR47926">
    <property type="entry name" value="PENTATRICOPEPTIDE REPEAT-CONTAINING PROTEIN"/>
    <property type="match status" value="1"/>
</dbReference>
<reference evidence="3" key="1">
    <citation type="journal article" date="2022" name="Front. Genet.">
        <title>Chromosome-Scale Assembly of the Dendrobium nobile Genome Provides Insights Into the Molecular Mechanism of the Biosynthesis of the Medicinal Active Ingredient of Dendrobium.</title>
        <authorList>
            <person name="Xu Q."/>
            <person name="Niu S.-C."/>
            <person name="Li K.-L."/>
            <person name="Zheng P.-J."/>
            <person name="Zhang X.-J."/>
            <person name="Jia Y."/>
            <person name="Liu Y."/>
            <person name="Niu Y.-X."/>
            <person name="Yu L.-H."/>
            <person name="Chen D.-F."/>
            <person name="Zhang G.-Q."/>
        </authorList>
    </citation>
    <scope>NUCLEOTIDE SEQUENCE</scope>
    <source>
        <tissue evidence="3">Leaf</tissue>
    </source>
</reference>
<name>A0A8T3BKZ3_DENNO</name>
<dbReference type="PANTHER" id="PTHR47926:SF441">
    <property type="entry name" value="PENTATRICOPEPTIDE REPEAT-CONTAINING PROTEIN"/>
    <property type="match status" value="1"/>
</dbReference>
<feature type="repeat" description="PPR" evidence="2">
    <location>
        <begin position="470"/>
        <end position="504"/>
    </location>
</feature>
<dbReference type="EMBL" id="JAGYWB010000008">
    <property type="protein sequence ID" value="KAI0513982.1"/>
    <property type="molecule type" value="Genomic_DNA"/>
</dbReference>
<dbReference type="InterPro" id="IPR011990">
    <property type="entry name" value="TPR-like_helical_dom_sf"/>
</dbReference>
<dbReference type="SUPFAM" id="SSF48452">
    <property type="entry name" value="TPR-like"/>
    <property type="match status" value="1"/>
</dbReference>
<proteinExistence type="predicted"/>
<dbReference type="FunFam" id="1.25.40.10:FF:000344">
    <property type="entry name" value="Pentatricopeptide repeat-containing protein"/>
    <property type="match status" value="1"/>
</dbReference>
<feature type="repeat" description="PPR" evidence="2">
    <location>
        <begin position="272"/>
        <end position="306"/>
    </location>
</feature>
<feature type="repeat" description="PPR" evidence="2">
    <location>
        <begin position="571"/>
        <end position="605"/>
    </location>
</feature>
<sequence length="1011" mass="111844">MLPASLPLQRLPRLCSPLPRIPIPSDSQYYANLLISYSKQSARHPFDESPQRVQALGTCKIIHGRILRLGLDLSDKLGNALIDLYSKSGEPSCAQNAFNLMEKPDQISWNSILSAYLRTGSTSSVLISFTSMLRSGFSPDQFSFATALSACARLSAVMEGKKLHCYIIKAGLSCNRYCEGSLVDMYAKSGQVSDACQVFDKILEPDIIAWTNIIAGYDQDGMAEESLRLFSRMCESGIVPDRVMMVAAMTACFSLGRLEDARSLFKQIQSPNNVAWNAVISGHAQNGQEAESLEFFRDMRRSGVRPTRSTMASILSAAANLQAIDDGCQVHTESIKLGLDSNVFVGSSLINFYIKCGFMEDARRVFSSPWEKNVVIWNAILGGLLMHGLAEEVIDLFLEMLDPDEVSFVSVVGACACMENVDLGRQFHSLAIKRNMEGGMYLQNAFIDMYSKCGELSDAKRHLDFVPVRDIVSWNSIIVGHVHCNLEEEAIYMFRRMRLESVVPDQVSCSSIISACSDSGAIDEGKQMHCLSIKVNLSSNVYVGSSLIDFYGKLGEIEDADLVFLQLAEKTLPARNALINGYVQNNKEEQALIIFKEMQIEGINPSTITFGSILPACGAPCRVTMGKLMHCYMLKSGLVCSDDFLKANLLVMYLRSKLHEDANKLFLEIPVSKSLVIWTVVISGYIQNGFSDEALLLFQEMRMYDLGFDEAILASALGACADLAALGDGRKVHSIVIRTAFQSYKHTSIALIDMYSKCGDVESSQNLFEEAKHKKDVILWNSMIVGLAKNGYAMEALEIFYQLQQSRINPDDISFLGVLTACSHAGLIDEGRSFFESMTSNYGIIPRAHHYACMIDLLGRGGHLKEAEELINKLPLEPNGLIWATMLAASRMHEDSERGENAADKLTKLEPYNSSPYVLLSSIYGASGNWDGVKRMRHAMKLRGVQKVPGCSWIEVRNKTSLFIAGDKFHPNANEICQVLNDLTALMKDFDCVSDIISLLLDEDEVLALAL</sequence>
<feature type="repeat" description="PPR" evidence="2">
    <location>
        <begin position="105"/>
        <end position="139"/>
    </location>
</feature>
<evidence type="ECO:0000256" key="1">
    <source>
        <dbReference type="ARBA" id="ARBA00022737"/>
    </source>
</evidence>
<protein>
    <recommendedName>
        <fullName evidence="5">Pentatricopeptide repeat-containing protein</fullName>
    </recommendedName>
</protein>
<keyword evidence="1" id="KW-0677">Repeat</keyword>
<keyword evidence="4" id="KW-1185">Reference proteome</keyword>